<keyword evidence="2" id="KW-1185">Reference proteome</keyword>
<dbReference type="EMBL" id="JBBEGN010000006">
    <property type="protein sequence ID" value="MEJ2868864.1"/>
    <property type="molecule type" value="Genomic_DNA"/>
</dbReference>
<reference evidence="1 2" key="1">
    <citation type="submission" date="2024-03" db="EMBL/GenBank/DDBJ databases">
        <title>Actinomycetospora sp. OC33-EN08, a novel actinomycete isolated from wild orchid (Aerides multiflora).</title>
        <authorList>
            <person name="Suriyachadkun C."/>
        </authorList>
    </citation>
    <scope>NUCLEOTIDE SEQUENCE [LARGE SCALE GENOMIC DNA]</scope>
    <source>
        <strain evidence="1 2">OC33-EN08</strain>
    </source>
</reference>
<comment type="caution">
    <text evidence="1">The sequence shown here is derived from an EMBL/GenBank/DDBJ whole genome shotgun (WGS) entry which is preliminary data.</text>
</comment>
<proteinExistence type="predicted"/>
<evidence type="ECO:0000313" key="2">
    <source>
        <dbReference type="Proteomes" id="UP001385809"/>
    </source>
</evidence>
<gene>
    <name evidence="1" type="ORF">WCD74_13915</name>
</gene>
<sequence>MAGSAACDKAVESDLKVSEVERKLDDARLFAQIWPPALLQVEVLEALLEATRQGATERLCAPAPTGGPGAGAAAAVRGGGTLTAGGQRYSIAVDARTTTAGTTSGRFALSGGGADTTAASRTLTSVARTSTGATVTGTAVAATGRPTSVTVTVVDKPGGRDQVTVRISGRTLAGTLTTGDIQIT</sequence>
<dbReference type="Proteomes" id="UP001385809">
    <property type="component" value="Unassembled WGS sequence"/>
</dbReference>
<protein>
    <submittedName>
        <fullName evidence="1">Uncharacterized protein</fullName>
    </submittedName>
</protein>
<evidence type="ECO:0000313" key="1">
    <source>
        <dbReference type="EMBL" id="MEJ2868864.1"/>
    </source>
</evidence>
<name>A0ABU8MNG6_9PSEU</name>
<dbReference type="RefSeq" id="WP_337695445.1">
    <property type="nucleotide sequence ID" value="NZ_JBBEGN010000006.1"/>
</dbReference>
<accession>A0ABU8MNG6</accession>
<organism evidence="1 2">
    <name type="scientific">Actinomycetospora aurantiaca</name>
    <dbReference type="NCBI Taxonomy" id="3129233"/>
    <lineage>
        <taxon>Bacteria</taxon>
        <taxon>Bacillati</taxon>
        <taxon>Actinomycetota</taxon>
        <taxon>Actinomycetes</taxon>
        <taxon>Pseudonocardiales</taxon>
        <taxon>Pseudonocardiaceae</taxon>
        <taxon>Actinomycetospora</taxon>
    </lineage>
</organism>